<reference evidence="4" key="3">
    <citation type="submission" date="2025-04" db="UniProtKB">
        <authorList>
            <consortium name="RefSeq"/>
        </authorList>
    </citation>
    <scope>IDENTIFICATION</scope>
    <source>
        <strain evidence="4">CBS 781.70</strain>
    </source>
</reference>
<protein>
    <submittedName>
        <fullName evidence="2 4">Uncharacterized protein</fullName>
    </submittedName>
</protein>
<evidence type="ECO:0000313" key="2">
    <source>
        <dbReference type="EMBL" id="KAF1811465.1"/>
    </source>
</evidence>
<gene>
    <name evidence="2 4" type="ORF">P152DRAFT_57017</name>
</gene>
<evidence type="ECO:0000256" key="1">
    <source>
        <dbReference type="SAM" id="MobiDB-lite"/>
    </source>
</evidence>
<dbReference type="GeneID" id="54423643"/>
<sequence length="94" mass="9992">MGVLPGSVRVHGSPRCQIAGPSPSAIPAPLRMSDAPQTPSCNARAPVSCPYRSRPSKTSPSSQPRWPGLFRAPSVAIAVDGYEVPILRLEPYLQ</sequence>
<proteinExistence type="predicted"/>
<dbReference type="Proteomes" id="UP000504638">
    <property type="component" value="Unplaced"/>
</dbReference>
<feature type="region of interest" description="Disordered" evidence="1">
    <location>
        <begin position="1"/>
        <end position="66"/>
    </location>
</feature>
<evidence type="ECO:0000313" key="3">
    <source>
        <dbReference type="Proteomes" id="UP000504638"/>
    </source>
</evidence>
<name>A0A6G1G027_9PEZI</name>
<keyword evidence="3" id="KW-1185">Reference proteome</keyword>
<organism evidence="2">
    <name type="scientific">Eremomyces bilateralis CBS 781.70</name>
    <dbReference type="NCBI Taxonomy" id="1392243"/>
    <lineage>
        <taxon>Eukaryota</taxon>
        <taxon>Fungi</taxon>
        <taxon>Dikarya</taxon>
        <taxon>Ascomycota</taxon>
        <taxon>Pezizomycotina</taxon>
        <taxon>Dothideomycetes</taxon>
        <taxon>Dothideomycetes incertae sedis</taxon>
        <taxon>Eremomycetales</taxon>
        <taxon>Eremomycetaceae</taxon>
        <taxon>Eremomyces</taxon>
    </lineage>
</organism>
<reference evidence="4" key="2">
    <citation type="submission" date="2020-04" db="EMBL/GenBank/DDBJ databases">
        <authorList>
            <consortium name="NCBI Genome Project"/>
        </authorList>
    </citation>
    <scope>NUCLEOTIDE SEQUENCE</scope>
    <source>
        <strain evidence="4">CBS 781.70</strain>
    </source>
</reference>
<evidence type="ECO:0000313" key="4">
    <source>
        <dbReference type="RefSeq" id="XP_033533096.1"/>
    </source>
</evidence>
<reference evidence="2 4" key="1">
    <citation type="submission" date="2020-01" db="EMBL/GenBank/DDBJ databases">
        <authorList>
            <consortium name="DOE Joint Genome Institute"/>
            <person name="Haridas S."/>
            <person name="Albert R."/>
            <person name="Binder M."/>
            <person name="Bloem J."/>
            <person name="Labutti K."/>
            <person name="Salamov A."/>
            <person name="Andreopoulos B."/>
            <person name="Baker S.E."/>
            <person name="Barry K."/>
            <person name="Bills G."/>
            <person name="Bluhm B.H."/>
            <person name="Cannon C."/>
            <person name="Castanera R."/>
            <person name="Culley D.E."/>
            <person name="Daum C."/>
            <person name="Ezra D."/>
            <person name="Gonzalez J.B."/>
            <person name="Henrissat B."/>
            <person name="Kuo A."/>
            <person name="Liang C."/>
            <person name="Lipzen A."/>
            <person name="Lutzoni F."/>
            <person name="Magnuson J."/>
            <person name="Mondo S."/>
            <person name="Nolan M."/>
            <person name="Ohm R."/>
            <person name="Pangilinan J."/>
            <person name="Park H.-J."/>
            <person name="Ramirez L."/>
            <person name="Alfaro M."/>
            <person name="Sun H."/>
            <person name="Tritt A."/>
            <person name="Yoshinaga Y."/>
            <person name="Zwiers L.-H."/>
            <person name="Turgeon B.G."/>
            <person name="Goodwin S.B."/>
            <person name="Spatafora J.W."/>
            <person name="Crous P.W."/>
            <person name="Grigoriev I.V."/>
        </authorList>
    </citation>
    <scope>NUCLEOTIDE SEQUENCE</scope>
    <source>
        <strain evidence="2 4">CBS 781.70</strain>
    </source>
</reference>
<accession>A0A6G1G027</accession>
<dbReference type="RefSeq" id="XP_033533096.1">
    <property type="nucleotide sequence ID" value="XM_033683073.1"/>
</dbReference>
<dbReference type="EMBL" id="ML975161">
    <property type="protein sequence ID" value="KAF1811465.1"/>
    <property type="molecule type" value="Genomic_DNA"/>
</dbReference>
<dbReference type="AlphaFoldDB" id="A0A6G1G027"/>
<feature type="compositionally biased region" description="Low complexity" evidence="1">
    <location>
        <begin position="18"/>
        <end position="29"/>
    </location>
</feature>